<gene>
    <name evidence="4" type="ORF">BCY91_14525</name>
</gene>
<keyword evidence="2" id="KW-0732">Signal</keyword>
<reference evidence="4 5" key="1">
    <citation type="submission" date="2016-07" db="EMBL/GenBank/DDBJ databases">
        <title>Genome of Pelobium manganitolerans.</title>
        <authorList>
            <person name="Wu S."/>
            <person name="Wang G."/>
        </authorList>
    </citation>
    <scope>NUCLEOTIDE SEQUENCE [LARGE SCALE GENOMIC DNA]</scope>
    <source>
        <strain evidence="4 5">YS-25</strain>
    </source>
</reference>
<dbReference type="Gene3D" id="2.60.450.10">
    <property type="entry name" value="Lipopolysaccharide (LPS) transport protein A like domain"/>
    <property type="match status" value="2"/>
</dbReference>
<evidence type="ECO:0000256" key="1">
    <source>
        <dbReference type="SAM" id="MobiDB-lite"/>
    </source>
</evidence>
<keyword evidence="5" id="KW-1185">Reference proteome</keyword>
<feature type="non-terminal residue" evidence="4">
    <location>
        <position position="678"/>
    </location>
</feature>
<organism evidence="4 5">
    <name type="scientific">Pelobium manganitolerans</name>
    <dbReference type="NCBI Taxonomy" id="1842495"/>
    <lineage>
        <taxon>Bacteria</taxon>
        <taxon>Pseudomonadati</taxon>
        <taxon>Bacteroidota</taxon>
        <taxon>Sphingobacteriia</taxon>
        <taxon>Sphingobacteriales</taxon>
        <taxon>Sphingobacteriaceae</taxon>
        <taxon>Pelobium</taxon>
    </lineage>
</organism>
<dbReference type="InterPro" id="IPR005653">
    <property type="entry name" value="OstA-like_N"/>
</dbReference>
<dbReference type="Proteomes" id="UP000283433">
    <property type="component" value="Unassembled WGS sequence"/>
</dbReference>
<feature type="region of interest" description="Disordered" evidence="1">
    <location>
        <begin position="656"/>
        <end position="678"/>
    </location>
</feature>
<dbReference type="Pfam" id="PF13100">
    <property type="entry name" value="OstA_2"/>
    <property type="match status" value="1"/>
</dbReference>
<feature type="domain" description="Organic solvent tolerance-like N-terminal" evidence="3">
    <location>
        <begin position="24"/>
        <end position="178"/>
    </location>
</feature>
<feature type="compositionally biased region" description="Basic and acidic residues" evidence="1">
    <location>
        <begin position="669"/>
        <end position="678"/>
    </location>
</feature>
<name>A0A419SA88_9SPHI</name>
<sequence>MRRYLLFLVLVAYAFSGVAQQVTRVELLQSESFIGLKRNGENTNKVIKPVFRQDNATLVCDSAYFYLTKNSFEAFGNVHINQADTINIYSDNLNYDGNTKIAVLTNNVRLTDNQAVLTTNNLIYNMATKIGQYENGGKIVNGKNTLTSQNGYYFTHSKDAYFRYNVEVRSPEVLIKSDTLKYNTISKIAYFFGPTNIYGKSDTLYTENGEYNTTNDQASFGKKNLYTQNSKSLKGDSLFYDGKRGFGRAVKNIVFVDTAQKIELRGQLGLYRKKDESITVTKNAYVVFVTEKDSLSKDSIWLTADTLKSRVLRKMDLYQMRERVRLMALKDSLKADSIKQAAYETANQAPEVDMETILSDSSGIDSARLVFLKDSLLARKQFLADSVLNAKELQRKENERLREENKRPKSIAVAIPTRAPDKRAPWPALKENQNKLGIEPHLVKTQSSRKVFEPLNPDATDTAKVRIVSAYRTVKIFKSDLQAKADSAFFSYGDSTLRIYQKPIVWAQGSQLSADTMYIQMKNKKLDNLDMIRNSIVVNASDDSLKFNQIAGKFMKGYFKNEKLDVVFVNGNAESIYFPKDSANSNGMMRSIASRMRINFDEDSVMSVAFIRKPEHNYYPLEKLTEELKTLANFNWKPKERPKSKLDILPSLAPAVKKSAPKKPVAKSPVKEEKEPVE</sequence>
<dbReference type="RefSeq" id="WP_120180740.1">
    <property type="nucleotide sequence ID" value="NZ_MBTA01000003.1"/>
</dbReference>
<feature type="signal peptide" evidence="2">
    <location>
        <begin position="1"/>
        <end position="19"/>
    </location>
</feature>
<evidence type="ECO:0000256" key="2">
    <source>
        <dbReference type="SAM" id="SignalP"/>
    </source>
</evidence>
<accession>A0A419SA88</accession>
<evidence type="ECO:0000313" key="4">
    <source>
        <dbReference type="EMBL" id="RKD19096.1"/>
    </source>
</evidence>
<proteinExistence type="predicted"/>
<protein>
    <recommendedName>
        <fullName evidence="3">Organic solvent tolerance-like N-terminal domain-containing protein</fullName>
    </recommendedName>
</protein>
<dbReference type="EMBL" id="MBTA01000003">
    <property type="protein sequence ID" value="RKD19096.1"/>
    <property type="molecule type" value="Genomic_DNA"/>
</dbReference>
<evidence type="ECO:0000259" key="3">
    <source>
        <dbReference type="Pfam" id="PF13100"/>
    </source>
</evidence>
<dbReference type="OrthoDB" id="9805931at2"/>
<comment type="caution">
    <text evidence="4">The sequence shown here is derived from an EMBL/GenBank/DDBJ whole genome shotgun (WGS) entry which is preliminary data.</text>
</comment>
<feature type="chain" id="PRO_5019126261" description="Organic solvent tolerance-like N-terminal domain-containing protein" evidence="2">
    <location>
        <begin position="20"/>
        <end position="678"/>
    </location>
</feature>
<dbReference type="AlphaFoldDB" id="A0A419SA88"/>
<evidence type="ECO:0000313" key="5">
    <source>
        <dbReference type="Proteomes" id="UP000283433"/>
    </source>
</evidence>